<sequence>MVQSQPDEHGAKIAFDELDVAIVGGGPAGLATAAALLRAKPSLRVKVFEASPAFRTQGSGVLLQTNGARALQAIHPGIMHRLTERGAITSGVYQYNDESGERLPWVGGKDPAADLRLRGWANCLVLWSDLREVLAAGLPRGVLELGCKVTHTDMGAAPEPVGEQSAGGRMAQLTILCKLPAPEGGEGQEQEEEVVVRARHVIAADGYFSRVRRTVCAGGGSDPAALAAEMPAFMGLLLWRGSITRAELEAAGVPLPACLDPALDSEALCRTHMWTTATADSPLRGPPARGLMIYPARNTAGPVGSGGSQTLVPGDERIVWNVWVTPPKPEQAGGLADGGAGPRAEDRGTQHGSSAGPEALSAAVAASSFLTRDVAALLAATPADRVTGHGLYVHPVQGFKQGAWVRDRLVLVGDAAHTAPPDGQGANLAMEDAAVLGACVRQHGLGPEAFAAWEAARQPRVASILGDHTPGATIRTPLINEAAFERVWSPADLLAEERALAQAAAGAGVAGLTQPEDFGGQGDVGRLPPDVVASLERILAGGVGVGAEAASAPEAEELAAAVVREWSADMVGRLVMAKVEGRAMAVRVPPPEGTYSVR</sequence>
<dbReference type="Pfam" id="PF05834">
    <property type="entry name" value="Lycopene_cycl"/>
    <property type="match status" value="1"/>
</dbReference>
<dbReference type="GO" id="GO:0004497">
    <property type="term" value="F:monooxygenase activity"/>
    <property type="evidence" value="ECO:0007669"/>
    <property type="project" value="UniProtKB-KW"/>
</dbReference>
<dbReference type="EMBL" id="JAEHOC010000015">
    <property type="protein sequence ID" value="KAG2435279.1"/>
    <property type="molecule type" value="Genomic_DNA"/>
</dbReference>
<feature type="region of interest" description="Disordered" evidence="3">
    <location>
        <begin position="329"/>
        <end position="358"/>
    </location>
</feature>
<keyword evidence="1" id="KW-0560">Oxidoreductase</keyword>
<dbReference type="PANTHER" id="PTHR13789:SF309">
    <property type="entry name" value="PUTATIVE (AFU_ORTHOLOGUE AFUA_6G14510)-RELATED"/>
    <property type="match status" value="1"/>
</dbReference>
<keyword evidence="6" id="KW-1185">Reference proteome</keyword>
<dbReference type="OrthoDB" id="538512at2759"/>
<accession>A0A835SY17</accession>
<name>A0A835SY17_CHLIN</name>
<dbReference type="InterPro" id="IPR050493">
    <property type="entry name" value="FAD-dep_Monooxygenase_BioMet"/>
</dbReference>
<evidence type="ECO:0000313" key="6">
    <source>
        <dbReference type="Proteomes" id="UP000650467"/>
    </source>
</evidence>
<dbReference type="PRINTS" id="PR00420">
    <property type="entry name" value="RNGMNOXGNASE"/>
</dbReference>
<proteinExistence type="predicted"/>
<keyword evidence="2" id="KW-0503">Monooxygenase</keyword>
<gene>
    <name evidence="5" type="ORF">HXX76_007356</name>
</gene>
<evidence type="ECO:0000313" key="5">
    <source>
        <dbReference type="EMBL" id="KAG2435279.1"/>
    </source>
</evidence>
<dbReference type="Pfam" id="PF01494">
    <property type="entry name" value="FAD_binding_3"/>
    <property type="match status" value="1"/>
</dbReference>
<dbReference type="GO" id="GO:0071949">
    <property type="term" value="F:FAD binding"/>
    <property type="evidence" value="ECO:0007669"/>
    <property type="project" value="InterPro"/>
</dbReference>
<dbReference type="Proteomes" id="UP000650467">
    <property type="component" value="Unassembled WGS sequence"/>
</dbReference>
<evidence type="ECO:0000256" key="1">
    <source>
        <dbReference type="ARBA" id="ARBA00023002"/>
    </source>
</evidence>
<dbReference type="SUPFAM" id="SSF51905">
    <property type="entry name" value="FAD/NAD(P)-binding domain"/>
    <property type="match status" value="1"/>
</dbReference>
<evidence type="ECO:0000256" key="3">
    <source>
        <dbReference type="SAM" id="MobiDB-lite"/>
    </source>
</evidence>
<reference evidence="5" key="1">
    <citation type="journal article" date="2020" name="bioRxiv">
        <title>Comparative genomics of Chlamydomonas.</title>
        <authorList>
            <person name="Craig R.J."/>
            <person name="Hasan A.R."/>
            <person name="Ness R.W."/>
            <person name="Keightley P.D."/>
        </authorList>
    </citation>
    <scope>NUCLEOTIDE SEQUENCE</scope>
    <source>
        <strain evidence="5">SAG 7.73</strain>
    </source>
</reference>
<dbReference type="AlphaFoldDB" id="A0A835SY17"/>
<dbReference type="Gene3D" id="3.50.50.60">
    <property type="entry name" value="FAD/NAD(P)-binding domain"/>
    <property type="match status" value="1"/>
</dbReference>
<feature type="domain" description="FAD-binding" evidence="4">
    <location>
        <begin position="401"/>
        <end position="438"/>
    </location>
</feature>
<dbReference type="PANTHER" id="PTHR13789">
    <property type="entry name" value="MONOOXYGENASE"/>
    <property type="match status" value="1"/>
</dbReference>
<comment type="caution">
    <text evidence="5">The sequence shown here is derived from an EMBL/GenBank/DDBJ whole genome shotgun (WGS) entry which is preliminary data.</text>
</comment>
<organism evidence="5 6">
    <name type="scientific">Chlamydomonas incerta</name>
    <dbReference type="NCBI Taxonomy" id="51695"/>
    <lineage>
        <taxon>Eukaryota</taxon>
        <taxon>Viridiplantae</taxon>
        <taxon>Chlorophyta</taxon>
        <taxon>core chlorophytes</taxon>
        <taxon>Chlorophyceae</taxon>
        <taxon>CS clade</taxon>
        <taxon>Chlamydomonadales</taxon>
        <taxon>Chlamydomonadaceae</taxon>
        <taxon>Chlamydomonas</taxon>
    </lineage>
</organism>
<dbReference type="InterPro" id="IPR002938">
    <property type="entry name" value="FAD-bd"/>
</dbReference>
<dbReference type="InterPro" id="IPR036188">
    <property type="entry name" value="FAD/NAD-bd_sf"/>
</dbReference>
<protein>
    <recommendedName>
        <fullName evidence="4">FAD-binding domain-containing protein</fullName>
    </recommendedName>
</protein>
<evidence type="ECO:0000256" key="2">
    <source>
        <dbReference type="ARBA" id="ARBA00023033"/>
    </source>
</evidence>
<evidence type="ECO:0000259" key="4">
    <source>
        <dbReference type="Pfam" id="PF01494"/>
    </source>
</evidence>